<accession>A0ABX4LMZ6</accession>
<dbReference type="PANTHER" id="PTHR43065:SF10">
    <property type="entry name" value="PEROXIDE STRESS-ACTIVATED HISTIDINE KINASE MAK3"/>
    <property type="match status" value="1"/>
</dbReference>
<dbReference type="Gene3D" id="3.30.450.20">
    <property type="entry name" value="PAS domain"/>
    <property type="match status" value="2"/>
</dbReference>
<dbReference type="InterPro" id="IPR036097">
    <property type="entry name" value="HisK_dim/P_sf"/>
</dbReference>
<dbReference type="InterPro" id="IPR033480">
    <property type="entry name" value="sCache_2"/>
</dbReference>
<dbReference type="Gene3D" id="3.30.565.10">
    <property type="entry name" value="Histidine kinase-like ATPase, C-terminal domain"/>
    <property type="match status" value="1"/>
</dbReference>
<evidence type="ECO:0000256" key="9">
    <source>
        <dbReference type="ARBA" id="ARBA00022777"/>
    </source>
</evidence>
<evidence type="ECO:0000256" key="13">
    <source>
        <dbReference type="ARBA" id="ARBA00023136"/>
    </source>
</evidence>
<dbReference type="PROSITE" id="PS50109">
    <property type="entry name" value="HIS_KIN"/>
    <property type="match status" value="1"/>
</dbReference>
<sequence length="633" mass="74492">MFKSNEKNILRIIKYAPLLFILLLSTITTYLLILNNQNIYKQDIKKIEHEFFIHRQKEIKLEVEKIYEYILYKKDRSEESLKAQLKSRVNEAHAIATNIFKENKNKSKAEILKMIQDALRDVRFNDKRGYYFIHDIKGNNRLYPLNKNLENKNYIDLKDAKGYEFVKTIVETIKNKTQRFDIYYWSKPTNEGERIYKKISFYKYFEPLNITIGTGEYLKDFENDIKDEIIKYIKKMNEKNQRYIFLFDFDKNILVHKNAKLSKLQKEKEKEKILLNKIIEEAKKDDGFITYNQSLKDEIENEKTSYIKSFKPWNWVIGTGFYKSEFTKILEEKKQELKNKNKSYIINILIISIIITIILLVISSYTSNIIKKRFLKYKEKIYEEINKNRKKDSLLAQQSKMASMGEMIGNIAHQWRQPLSLISTVSSGIKMQKEFGTLNDKDLDESVDAITKATKHLSKTIDDFQNFFKPNKTKEKFTTTDVFEKSLSLISAQFKAKSIDIEKNIDEIEIFGLENELIQVLINILNNARDELVKKEQNHKIIVIETKQTKNRVKIIITDNAGGVSTKIINKIFEPYFSTKKEQQGTGIGLYMSKEIITKHMKGNIKVENSTINIKGNSYKGARFTITLPTIND</sequence>
<dbReference type="CDD" id="cd00082">
    <property type="entry name" value="HisKA"/>
    <property type="match status" value="1"/>
</dbReference>
<keyword evidence="8" id="KW-0547">Nucleotide-binding</keyword>
<comment type="subcellular location">
    <subcellularLocation>
        <location evidence="2">Cell membrane</location>
        <topology evidence="2">Multi-pass membrane protein</topology>
    </subcellularLocation>
</comment>
<evidence type="ECO:0000256" key="6">
    <source>
        <dbReference type="ARBA" id="ARBA00022679"/>
    </source>
</evidence>
<evidence type="ECO:0000256" key="10">
    <source>
        <dbReference type="ARBA" id="ARBA00022840"/>
    </source>
</evidence>
<evidence type="ECO:0000256" key="7">
    <source>
        <dbReference type="ARBA" id="ARBA00022692"/>
    </source>
</evidence>
<evidence type="ECO:0000256" key="11">
    <source>
        <dbReference type="ARBA" id="ARBA00022989"/>
    </source>
</evidence>
<evidence type="ECO:0000256" key="4">
    <source>
        <dbReference type="ARBA" id="ARBA00022475"/>
    </source>
</evidence>
<keyword evidence="12" id="KW-0902">Two-component regulatory system</keyword>
<evidence type="ECO:0000313" key="17">
    <source>
        <dbReference type="Proteomes" id="UP000221384"/>
    </source>
</evidence>
<evidence type="ECO:0000256" key="2">
    <source>
        <dbReference type="ARBA" id="ARBA00004651"/>
    </source>
</evidence>
<dbReference type="PRINTS" id="PR00344">
    <property type="entry name" value="BCTRLSENSOR"/>
</dbReference>
<comment type="caution">
    <text evidence="16">The sequence shown here is derived from an EMBL/GenBank/DDBJ whole genome shotgun (WGS) entry which is preliminary data.</text>
</comment>
<evidence type="ECO:0000256" key="8">
    <source>
        <dbReference type="ARBA" id="ARBA00022741"/>
    </source>
</evidence>
<dbReference type="PANTHER" id="PTHR43065">
    <property type="entry name" value="SENSOR HISTIDINE KINASE"/>
    <property type="match status" value="1"/>
</dbReference>
<keyword evidence="6" id="KW-0808">Transferase</keyword>
<keyword evidence="9 16" id="KW-0418">Kinase</keyword>
<feature type="transmembrane region" description="Helical" evidence="14">
    <location>
        <begin position="12"/>
        <end position="33"/>
    </location>
</feature>
<evidence type="ECO:0000256" key="14">
    <source>
        <dbReference type="SAM" id="Phobius"/>
    </source>
</evidence>
<comment type="catalytic activity">
    <reaction evidence="1">
        <text>ATP + protein L-histidine = ADP + protein N-phospho-L-histidine.</text>
        <dbReference type="EC" id="2.7.13.3"/>
    </reaction>
</comment>
<dbReference type="EMBL" id="NWVW01000012">
    <property type="protein sequence ID" value="PHO09249.1"/>
    <property type="molecule type" value="Genomic_DNA"/>
</dbReference>
<dbReference type="RefSeq" id="WP_099334863.1">
    <property type="nucleotide sequence ID" value="NZ_CP042812.1"/>
</dbReference>
<dbReference type="SUPFAM" id="SSF47384">
    <property type="entry name" value="Homodimeric domain of signal transducing histidine kinase"/>
    <property type="match status" value="1"/>
</dbReference>
<dbReference type="InterPro" id="IPR003661">
    <property type="entry name" value="HisK_dim/P_dom"/>
</dbReference>
<keyword evidence="11 14" id="KW-1133">Transmembrane helix</keyword>
<gene>
    <name evidence="16" type="ORF">CPG37_10130</name>
</gene>
<dbReference type="InterPro" id="IPR005467">
    <property type="entry name" value="His_kinase_dom"/>
</dbReference>
<dbReference type="InterPro" id="IPR003594">
    <property type="entry name" value="HATPase_dom"/>
</dbReference>
<proteinExistence type="predicted"/>
<evidence type="ECO:0000256" key="1">
    <source>
        <dbReference type="ARBA" id="ARBA00000085"/>
    </source>
</evidence>
<dbReference type="SMART" id="SM00388">
    <property type="entry name" value="HisKA"/>
    <property type="match status" value="1"/>
</dbReference>
<feature type="domain" description="Histidine kinase" evidence="15">
    <location>
        <begin position="410"/>
        <end position="632"/>
    </location>
</feature>
<evidence type="ECO:0000313" key="16">
    <source>
        <dbReference type="EMBL" id="PHO09249.1"/>
    </source>
</evidence>
<feature type="transmembrane region" description="Helical" evidence="14">
    <location>
        <begin position="344"/>
        <end position="366"/>
    </location>
</feature>
<evidence type="ECO:0000256" key="5">
    <source>
        <dbReference type="ARBA" id="ARBA00022553"/>
    </source>
</evidence>
<keyword evidence="13 14" id="KW-0472">Membrane</keyword>
<dbReference type="Pfam" id="PF08269">
    <property type="entry name" value="dCache_2"/>
    <property type="match status" value="1"/>
</dbReference>
<evidence type="ECO:0000256" key="3">
    <source>
        <dbReference type="ARBA" id="ARBA00012438"/>
    </source>
</evidence>
<dbReference type="Pfam" id="PF00512">
    <property type="entry name" value="HisKA"/>
    <property type="match status" value="1"/>
</dbReference>
<keyword evidence="4" id="KW-1003">Cell membrane</keyword>
<dbReference type="InterPro" id="IPR004358">
    <property type="entry name" value="Sig_transdc_His_kin-like_C"/>
</dbReference>
<dbReference type="SUPFAM" id="SSF55874">
    <property type="entry name" value="ATPase domain of HSP90 chaperone/DNA topoisomerase II/histidine kinase"/>
    <property type="match status" value="1"/>
</dbReference>
<dbReference type="SMART" id="SM00387">
    <property type="entry name" value="HATPase_c"/>
    <property type="match status" value="1"/>
</dbReference>
<name>A0ABX4LMZ6_9BACT</name>
<protein>
    <recommendedName>
        <fullName evidence="3">histidine kinase</fullName>
        <ecNumber evidence="3">2.7.13.3</ecNumber>
    </recommendedName>
</protein>
<evidence type="ECO:0000259" key="15">
    <source>
        <dbReference type="PROSITE" id="PS50109"/>
    </source>
</evidence>
<dbReference type="Pfam" id="PF02518">
    <property type="entry name" value="HATPase_c"/>
    <property type="match status" value="1"/>
</dbReference>
<dbReference type="Gene3D" id="1.10.287.130">
    <property type="match status" value="1"/>
</dbReference>
<dbReference type="GO" id="GO:0016301">
    <property type="term" value="F:kinase activity"/>
    <property type="evidence" value="ECO:0007669"/>
    <property type="project" value="UniProtKB-KW"/>
</dbReference>
<keyword evidence="17" id="KW-1185">Reference proteome</keyword>
<dbReference type="InterPro" id="IPR004010">
    <property type="entry name" value="Double_Cache_2"/>
</dbReference>
<dbReference type="EC" id="2.7.13.3" evidence="3"/>
<dbReference type="InterPro" id="IPR036890">
    <property type="entry name" value="HATPase_C_sf"/>
</dbReference>
<reference evidence="16 17" key="1">
    <citation type="submission" date="2017-09" db="EMBL/GenBank/DDBJ databases">
        <authorList>
            <person name="Perez-Cataluna A."/>
            <person name="Figueras M.J."/>
            <person name="Salas-Masso N."/>
        </authorList>
    </citation>
    <scope>NUCLEOTIDE SEQUENCE [LARGE SCALE GENOMIC DNA]</scope>
    <source>
        <strain evidence="16 17">F138-33</strain>
    </source>
</reference>
<organism evidence="16 17">
    <name type="scientific">Malaciobacter canalis</name>
    <dbReference type="NCBI Taxonomy" id="1912871"/>
    <lineage>
        <taxon>Bacteria</taxon>
        <taxon>Pseudomonadati</taxon>
        <taxon>Campylobacterota</taxon>
        <taxon>Epsilonproteobacteria</taxon>
        <taxon>Campylobacterales</taxon>
        <taxon>Arcobacteraceae</taxon>
        <taxon>Malaciobacter</taxon>
    </lineage>
</organism>
<keyword evidence="7 14" id="KW-0812">Transmembrane</keyword>
<evidence type="ECO:0000256" key="12">
    <source>
        <dbReference type="ARBA" id="ARBA00023012"/>
    </source>
</evidence>
<dbReference type="Proteomes" id="UP000221384">
    <property type="component" value="Unassembled WGS sequence"/>
</dbReference>
<keyword evidence="10" id="KW-0067">ATP-binding</keyword>
<dbReference type="SMART" id="SM01049">
    <property type="entry name" value="Cache_2"/>
    <property type="match status" value="1"/>
</dbReference>
<keyword evidence="5" id="KW-0597">Phosphoprotein</keyword>